<accession>S4P073</accession>
<reference evidence="1" key="1">
    <citation type="journal article" date="2013" name="BMC Genomics">
        <title>Unscrambling butterfly oogenesis.</title>
        <authorList>
            <person name="Carter J.M."/>
            <person name="Baker S.C."/>
            <person name="Pink R."/>
            <person name="Carter D.R."/>
            <person name="Collins A."/>
            <person name="Tomlin J."/>
            <person name="Gibbs M."/>
            <person name="Breuker C.J."/>
        </authorList>
    </citation>
    <scope>NUCLEOTIDE SEQUENCE</scope>
    <source>
        <tissue evidence="1">Ovary</tissue>
    </source>
</reference>
<protein>
    <submittedName>
        <fullName evidence="1">Uncharacterized protein</fullName>
    </submittedName>
</protein>
<organism evidence="1">
    <name type="scientific">Pararge aegeria</name>
    <name type="common">speckled wood butterfly</name>
    <dbReference type="NCBI Taxonomy" id="116150"/>
    <lineage>
        <taxon>Eukaryota</taxon>
        <taxon>Metazoa</taxon>
        <taxon>Ecdysozoa</taxon>
        <taxon>Arthropoda</taxon>
        <taxon>Hexapoda</taxon>
        <taxon>Insecta</taxon>
        <taxon>Pterygota</taxon>
        <taxon>Neoptera</taxon>
        <taxon>Endopterygota</taxon>
        <taxon>Lepidoptera</taxon>
        <taxon>Glossata</taxon>
        <taxon>Ditrysia</taxon>
        <taxon>Papilionoidea</taxon>
        <taxon>Nymphalidae</taxon>
        <taxon>Satyrinae</taxon>
        <taxon>Satyrini</taxon>
        <taxon>Parargina</taxon>
        <taxon>Pararge</taxon>
    </lineage>
</organism>
<reference evidence="1" key="2">
    <citation type="submission" date="2013-05" db="EMBL/GenBank/DDBJ databases">
        <authorList>
            <person name="Carter J.-M."/>
            <person name="Baker S.C."/>
            <person name="Pink R."/>
            <person name="Carter D.R.F."/>
            <person name="Collins A."/>
            <person name="Tomlin J."/>
            <person name="Gibbs M."/>
            <person name="Breuker C.J."/>
        </authorList>
    </citation>
    <scope>NUCLEOTIDE SEQUENCE</scope>
    <source>
        <tissue evidence="1">Ovary</tissue>
    </source>
</reference>
<name>S4P073_9NEOP</name>
<evidence type="ECO:0000313" key="1">
    <source>
        <dbReference type="EMBL" id="JAA83094.1"/>
    </source>
</evidence>
<dbReference type="AlphaFoldDB" id="S4P073"/>
<dbReference type="EMBL" id="GAIX01009466">
    <property type="protein sequence ID" value="JAA83094.1"/>
    <property type="molecule type" value="Transcribed_RNA"/>
</dbReference>
<proteinExistence type="predicted"/>
<sequence length="75" mass="8829">MYSYRFEEWSGLEALFSRQAHFVIGQKYDEARCTRAAGKGLPLVLLAIHDLHFVPQFSIKNNIRELSYFSIKYTR</sequence>